<comment type="caution">
    <text evidence="3">The sequence shown here is derived from an EMBL/GenBank/DDBJ whole genome shotgun (WGS) entry which is preliminary data.</text>
</comment>
<keyword evidence="4" id="KW-1185">Reference proteome</keyword>
<evidence type="ECO:0000313" key="4">
    <source>
        <dbReference type="Proteomes" id="UP001139414"/>
    </source>
</evidence>
<protein>
    <submittedName>
        <fullName evidence="3">Response regulator</fullName>
    </submittedName>
</protein>
<dbReference type="Proteomes" id="UP001139414">
    <property type="component" value="Unassembled WGS sequence"/>
</dbReference>
<dbReference type="InterPro" id="IPR001789">
    <property type="entry name" value="Sig_transdc_resp-reg_receiver"/>
</dbReference>
<evidence type="ECO:0000259" key="2">
    <source>
        <dbReference type="PROSITE" id="PS50110"/>
    </source>
</evidence>
<feature type="domain" description="Response regulatory" evidence="2">
    <location>
        <begin position="5"/>
        <end position="129"/>
    </location>
</feature>
<dbReference type="RefSeq" id="WP_229338425.1">
    <property type="nucleotide sequence ID" value="NZ_JAJBZG010000001.1"/>
</dbReference>
<dbReference type="SUPFAM" id="SSF52172">
    <property type="entry name" value="CheY-like"/>
    <property type="match status" value="1"/>
</dbReference>
<sequence length="138" mass="16006">MPFKSIYVIDDDEIFQFMIRRSIKAIDENIKVKVCSNGKKAIAELKNEMEEIPDIILLDINMPVMDGWEFLRHYSKVKSKVKKDISIYMVSSSANPSDIDKAKDIQILSGYIPKPIDRNELKKIITETPENHWKISYA</sequence>
<dbReference type="PANTHER" id="PTHR43228:SF1">
    <property type="entry name" value="TWO-COMPONENT RESPONSE REGULATOR ARR22"/>
    <property type="match status" value="1"/>
</dbReference>
<organism evidence="3 4">
    <name type="scientific">Christiangramia sediminis</name>
    <dbReference type="NCBI Taxonomy" id="2881336"/>
    <lineage>
        <taxon>Bacteria</taxon>
        <taxon>Pseudomonadati</taxon>
        <taxon>Bacteroidota</taxon>
        <taxon>Flavobacteriia</taxon>
        <taxon>Flavobacteriales</taxon>
        <taxon>Flavobacteriaceae</taxon>
        <taxon>Christiangramia</taxon>
    </lineage>
</organism>
<dbReference type="Gene3D" id="3.40.50.2300">
    <property type="match status" value="1"/>
</dbReference>
<keyword evidence="1" id="KW-0597">Phosphoprotein</keyword>
<evidence type="ECO:0000256" key="1">
    <source>
        <dbReference type="PROSITE-ProRule" id="PRU00169"/>
    </source>
</evidence>
<dbReference type="Pfam" id="PF00072">
    <property type="entry name" value="Response_reg"/>
    <property type="match status" value="1"/>
</dbReference>
<dbReference type="InterPro" id="IPR011006">
    <property type="entry name" value="CheY-like_superfamily"/>
</dbReference>
<dbReference type="EMBL" id="JAJBZG010000001">
    <property type="protein sequence ID" value="MCB7480465.1"/>
    <property type="molecule type" value="Genomic_DNA"/>
</dbReference>
<dbReference type="GO" id="GO:0000160">
    <property type="term" value="P:phosphorelay signal transduction system"/>
    <property type="evidence" value="ECO:0007669"/>
    <property type="project" value="InterPro"/>
</dbReference>
<dbReference type="SMART" id="SM00448">
    <property type="entry name" value="REC"/>
    <property type="match status" value="1"/>
</dbReference>
<dbReference type="PROSITE" id="PS50110">
    <property type="entry name" value="RESPONSE_REGULATORY"/>
    <property type="match status" value="1"/>
</dbReference>
<dbReference type="InterPro" id="IPR052048">
    <property type="entry name" value="ST_Response_Regulator"/>
</dbReference>
<reference evidence="3" key="1">
    <citation type="submission" date="2021-10" db="EMBL/GenBank/DDBJ databases">
        <title>Gramella sp. ASW11-100T, isolated from marine sediment.</title>
        <authorList>
            <person name="Xia C."/>
        </authorList>
    </citation>
    <scope>NUCLEOTIDE SEQUENCE</scope>
    <source>
        <strain evidence="3">ASW11-100</strain>
    </source>
</reference>
<feature type="modified residue" description="4-aspartylphosphate" evidence="1">
    <location>
        <position position="59"/>
    </location>
</feature>
<evidence type="ECO:0000313" key="3">
    <source>
        <dbReference type="EMBL" id="MCB7480465.1"/>
    </source>
</evidence>
<name>A0A9X1LHI8_9FLAO</name>
<dbReference type="AlphaFoldDB" id="A0A9X1LHI8"/>
<accession>A0A9X1LHI8</accession>
<dbReference type="PANTHER" id="PTHR43228">
    <property type="entry name" value="TWO-COMPONENT RESPONSE REGULATOR"/>
    <property type="match status" value="1"/>
</dbReference>
<proteinExistence type="predicted"/>
<gene>
    <name evidence="3" type="ORF">LGQ90_04235</name>
</gene>